<dbReference type="InterPro" id="IPR006119">
    <property type="entry name" value="Resolv_N"/>
</dbReference>
<dbReference type="InterPro" id="IPR036162">
    <property type="entry name" value="Resolvase-like_N_sf"/>
</dbReference>
<feature type="domain" description="Resolvase/invertase-type recombinase catalytic" evidence="1">
    <location>
        <begin position="1"/>
        <end position="45"/>
    </location>
</feature>
<dbReference type="RefSeq" id="WP_281384577.1">
    <property type="nucleotide sequence ID" value="NZ_JBHSTT010000020.1"/>
</dbReference>
<name>A0ABW1WP31_9HYPH</name>
<dbReference type="SUPFAM" id="SSF53041">
    <property type="entry name" value="Resolvase-like"/>
    <property type="match status" value="1"/>
</dbReference>
<evidence type="ECO:0000313" key="3">
    <source>
        <dbReference type="Proteomes" id="UP001596237"/>
    </source>
</evidence>
<protein>
    <submittedName>
        <fullName evidence="2">Recombinase family protein</fullName>
    </submittedName>
</protein>
<reference evidence="3" key="1">
    <citation type="journal article" date="2019" name="Int. J. Syst. Evol. Microbiol.">
        <title>The Global Catalogue of Microorganisms (GCM) 10K type strain sequencing project: providing services to taxonomists for standard genome sequencing and annotation.</title>
        <authorList>
            <consortium name="The Broad Institute Genomics Platform"/>
            <consortium name="The Broad Institute Genome Sequencing Center for Infectious Disease"/>
            <person name="Wu L."/>
            <person name="Ma J."/>
        </authorList>
    </citation>
    <scope>NUCLEOTIDE SEQUENCE [LARGE SCALE GENOMIC DNA]</scope>
    <source>
        <strain evidence="3">CCUG 36916</strain>
    </source>
</reference>
<keyword evidence="3" id="KW-1185">Reference proteome</keyword>
<dbReference type="PROSITE" id="PS51736">
    <property type="entry name" value="RECOMBINASES_3"/>
    <property type="match status" value="1"/>
</dbReference>
<comment type="caution">
    <text evidence="2">The sequence shown here is derived from an EMBL/GenBank/DDBJ whole genome shotgun (WGS) entry which is preliminary data.</text>
</comment>
<dbReference type="Pfam" id="PF00239">
    <property type="entry name" value="Resolvase"/>
    <property type="match status" value="1"/>
</dbReference>
<proteinExistence type="predicted"/>
<accession>A0ABW1WP31</accession>
<organism evidence="2 3">
    <name type="scientific">Methylorubrum zatmanii</name>
    <dbReference type="NCBI Taxonomy" id="29429"/>
    <lineage>
        <taxon>Bacteria</taxon>
        <taxon>Pseudomonadati</taxon>
        <taxon>Pseudomonadota</taxon>
        <taxon>Alphaproteobacteria</taxon>
        <taxon>Hyphomicrobiales</taxon>
        <taxon>Methylobacteriaceae</taxon>
        <taxon>Methylorubrum</taxon>
    </lineage>
</organism>
<dbReference type="Proteomes" id="UP001596237">
    <property type="component" value="Unassembled WGS sequence"/>
</dbReference>
<dbReference type="EMBL" id="JBHSTT010000020">
    <property type="protein sequence ID" value="MFC6388900.1"/>
    <property type="molecule type" value="Genomic_DNA"/>
</dbReference>
<evidence type="ECO:0000313" key="2">
    <source>
        <dbReference type="EMBL" id="MFC6388900.1"/>
    </source>
</evidence>
<dbReference type="Gene3D" id="3.40.50.1390">
    <property type="entry name" value="Resolvase, N-terminal catalytic domain"/>
    <property type="match status" value="1"/>
</dbReference>
<evidence type="ECO:0000259" key="1">
    <source>
        <dbReference type="PROSITE" id="PS51736"/>
    </source>
</evidence>
<sequence length="84" mass="8925">MREGFDLFTPVGKAMLTMLAVVAELERSSTKARQMAGIVRAKASGQALGREKVLDDATVAAWRKEHSASIAVTAMQFGISTASV</sequence>
<gene>
    <name evidence="2" type="ORF">ACFQDP_06025</name>
</gene>